<sequence length="142" mass="15999">MDYVVLTEHLDAVIQDIVESELAENYRQAVALVKRDPEAQRLMRLFVEKKERFEEARRFGSYHPDFSTLRREVYTLKAELESLPSMRLFRQAEQALQQLLDEIGGTLAGAISPSIVVTQGDPFYTDEKSGASCGTGCATCHV</sequence>
<dbReference type="EMBL" id="PEBX01000019">
    <property type="protein sequence ID" value="PTQ56769.1"/>
    <property type="molecule type" value="Genomic_DNA"/>
</dbReference>
<dbReference type="Gene3D" id="1.20.1500.10">
    <property type="entry name" value="YheA/YmcA-like"/>
    <property type="match status" value="1"/>
</dbReference>
<proteinExistence type="predicted"/>
<protein>
    <submittedName>
        <fullName evidence="1">ComK regulator</fullName>
    </submittedName>
</protein>
<dbReference type="SUPFAM" id="SSF158622">
    <property type="entry name" value="YheA/YmcA-like"/>
    <property type="match status" value="1"/>
</dbReference>
<dbReference type="AlphaFoldDB" id="A0A2R6Y253"/>
<organism evidence="1 2">
    <name type="scientific">Candidatus Carbonibacillus altaicus</name>
    <dbReference type="NCBI Taxonomy" id="2163959"/>
    <lineage>
        <taxon>Bacteria</taxon>
        <taxon>Bacillati</taxon>
        <taxon>Bacillota</taxon>
        <taxon>Bacilli</taxon>
        <taxon>Bacillales</taxon>
        <taxon>Candidatus Carbonibacillus</taxon>
    </lineage>
</organism>
<dbReference type="InterPro" id="IPR010368">
    <property type="entry name" value="Com_YlbF"/>
</dbReference>
<evidence type="ECO:0000313" key="2">
    <source>
        <dbReference type="Proteomes" id="UP000244338"/>
    </source>
</evidence>
<reference evidence="2" key="1">
    <citation type="journal article" date="2018" name="Sci. Rep.">
        <title>Lignite coal burning seam in the remote Altai Mountains harbors a hydrogen-driven thermophilic microbial community.</title>
        <authorList>
            <person name="Kadnikov V.V."/>
            <person name="Mardanov A.V."/>
            <person name="Ivasenko D.A."/>
            <person name="Antsiferov D.V."/>
            <person name="Beletsky A.V."/>
            <person name="Karnachuk O.V."/>
            <person name="Ravin N.V."/>
        </authorList>
    </citation>
    <scope>NUCLEOTIDE SEQUENCE [LARGE SCALE GENOMIC DNA]</scope>
</reference>
<dbReference type="PANTHER" id="PTHR38448">
    <property type="entry name" value="REGULATORY PROTEIN YLBF-RELATED"/>
    <property type="match status" value="1"/>
</dbReference>
<name>A0A2R6Y253_9BACL</name>
<evidence type="ECO:0000313" key="1">
    <source>
        <dbReference type="EMBL" id="PTQ56769.1"/>
    </source>
</evidence>
<dbReference type="Pfam" id="PF06133">
    <property type="entry name" value="Com_YlbF"/>
    <property type="match status" value="1"/>
</dbReference>
<dbReference type="InterPro" id="IPR023378">
    <property type="entry name" value="YheA/YmcA-like_dom_sf"/>
</dbReference>
<gene>
    <name evidence="1" type="ORF">BSOLF_2657</name>
</gene>
<dbReference type="InterPro" id="IPR052767">
    <property type="entry name" value="Bact_com_dev_regulator"/>
</dbReference>
<accession>A0A2R6Y253</accession>
<dbReference type="Proteomes" id="UP000244338">
    <property type="component" value="Unassembled WGS sequence"/>
</dbReference>
<comment type="caution">
    <text evidence="1">The sequence shown here is derived from an EMBL/GenBank/DDBJ whole genome shotgun (WGS) entry which is preliminary data.</text>
</comment>
<dbReference type="PANTHER" id="PTHR38448:SF2">
    <property type="entry name" value="REGULATORY PROTEIN YLBF"/>
    <property type="match status" value="1"/>
</dbReference>